<dbReference type="InterPro" id="IPR036388">
    <property type="entry name" value="WH-like_DNA-bd_sf"/>
</dbReference>
<evidence type="ECO:0000313" key="3">
    <source>
        <dbReference type="Proteomes" id="UP000323221"/>
    </source>
</evidence>
<dbReference type="RefSeq" id="WP_146355388.1">
    <property type="nucleotide sequence ID" value="NZ_JBIVQT010000004.1"/>
</dbReference>
<proteinExistence type="predicted"/>
<dbReference type="Pfam" id="PF01047">
    <property type="entry name" value="MarR"/>
    <property type="match status" value="1"/>
</dbReference>
<accession>A0A5M8QJP9</accession>
<dbReference type="PANTHER" id="PTHR39515">
    <property type="entry name" value="CONSERVED PROTEIN"/>
    <property type="match status" value="1"/>
</dbReference>
<reference evidence="2 3" key="1">
    <citation type="submission" date="2019-08" db="EMBL/GenBank/DDBJ databases">
        <title>Agrococcus lahaulensis sp. nov., isolated from a cold desert of the Indian Himalayas.</title>
        <authorList>
            <person name="Qu J.H."/>
        </authorList>
    </citation>
    <scope>NUCLEOTIDE SEQUENCE [LARGE SCALE GENOMIC DNA]</scope>
    <source>
        <strain evidence="2 3">NS18</strain>
    </source>
</reference>
<gene>
    <name evidence="2" type="ORF">FQ330_03690</name>
</gene>
<dbReference type="SUPFAM" id="SSF46785">
    <property type="entry name" value="Winged helix' DNA-binding domain"/>
    <property type="match status" value="1"/>
</dbReference>
<protein>
    <submittedName>
        <fullName evidence="2">MarR family transcriptional regulator</fullName>
    </submittedName>
</protein>
<dbReference type="InterPro" id="IPR052526">
    <property type="entry name" value="HTH-type_Bedaq_tolerance"/>
</dbReference>
<dbReference type="AlphaFoldDB" id="A0A5M8QJP9"/>
<comment type="caution">
    <text evidence="2">The sequence shown here is derived from an EMBL/GenBank/DDBJ whole genome shotgun (WGS) entry which is preliminary data.</text>
</comment>
<feature type="domain" description="HTH marR-type" evidence="1">
    <location>
        <begin position="24"/>
        <end position="121"/>
    </location>
</feature>
<sequence>MPTRLATTLVRLAESGHLLGRLAGERTAHRMSPVTVRALVVLQLEGPMGVTALARRCHVAQPTMTALVRQAEEAGWMRRRGSARTTRLEPTAAGIAARDAQREADGVLLEPRFTHLGRRERAALERAALILASTLERDRP</sequence>
<dbReference type="Gene3D" id="1.10.10.10">
    <property type="entry name" value="Winged helix-like DNA-binding domain superfamily/Winged helix DNA-binding domain"/>
    <property type="match status" value="1"/>
</dbReference>
<keyword evidence="3" id="KW-1185">Reference proteome</keyword>
<dbReference type="EMBL" id="VOIR01000012">
    <property type="protein sequence ID" value="KAA6434883.1"/>
    <property type="molecule type" value="Genomic_DNA"/>
</dbReference>
<organism evidence="2 3">
    <name type="scientific">Agrococcus sediminis</name>
    <dbReference type="NCBI Taxonomy" id="2599924"/>
    <lineage>
        <taxon>Bacteria</taxon>
        <taxon>Bacillati</taxon>
        <taxon>Actinomycetota</taxon>
        <taxon>Actinomycetes</taxon>
        <taxon>Micrococcales</taxon>
        <taxon>Microbacteriaceae</taxon>
        <taxon>Agrococcus</taxon>
    </lineage>
</organism>
<evidence type="ECO:0000313" key="2">
    <source>
        <dbReference type="EMBL" id="KAA6434883.1"/>
    </source>
</evidence>
<dbReference type="InterPro" id="IPR000835">
    <property type="entry name" value="HTH_MarR-typ"/>
</dbReference>
<dbReference type="InterPro" id="IPR036390">
    <property type="entry name" value="WH_DNA-bd_sf"/>
</dbReference>
<evidence type="ECO:0000259" key="1">
    <source>
        <dbReference type="SMART" id="SM00347"/>
    </source>
</evidence>
<dbReference type="SMART" id="SM00347">
    <property type="entry name" value="HTH_MARR"/>
    <property type="match status" value="1"/>
</dbReference>
<dbReference type="OrthoDB" id="8966183at2"/>
<dbReference type="GO" id="GO:0003700">
    <property type="term" value="F:DNA-binding transcription factor activity"/>
    <property type="evidence" value="ECO:0007669"/>
    <property type="project" value="InterPro"/>
</dbReference>
<dbReference type="Proteomes" id="UP000323221">
    <property type="component" value="Unassembled WGS sequence"/>
</dbReference>
<name>A0A5M8QJP9_9MICO</name>
<dbReference type="PANTHER" id="PTHR39515:SF2">
    <property type="entry name" value="HTH-TYPE TRANSCRIPTIONAL REGULATOR RV0880"/>
    <property type="match status" value="1"/>
</dbReference>